<evidence type="ECO:0000313" key="3">
    <source>
        <dbReference type="Proteomes" id="UP001212841"/>
    </source>
</evidence>
<dbReference type="GO" id="GO:0003676">
    <property type="term" value="F:nucleic acid binding"/>
    <property type="evidence" value="ECO:0007669"/>
    <property type="project" value="InterPro"/>
</dbReference>
<dbReference type="AlphaFoldDB" id="A0AAD5S6D4"/>
<name>A0AAD5S6D4_9FUNG</name>
<sequence>MPSARLTDHPTNAIRLIDHADRDLGDMWALAYKTEGFSRVWLRPNSGGGTIVTMKSTKDAQNAVSQWRRLGDIEANYVVPPNVETEPAHTAPPSCALYIRLMKGMSNEAIEKILRGLKGLSHFKFSDNNVKAYFDTEANATRASDKLYRTTNIFSFYWHPPHADDNATNVQSYGTFHSRTLHVAKLDRDLADLRAYFFSLPEPPNRIGFHRGYVFLVFDTSKDADAAMEYMHSDRTTRMIPRKVEMDYAPHFVPCPIGKPMKSIMISYLTIEPNGEEMERFFSGYKGFIGVHSGKKACFATFATEQEATIALEDLNTVTNLKAVYRAPEFKDGSLKATYYASNHAYYGVQTEEQYYFSRDRSESNKNGNGNGSNSSKVTEKTEKTYFAYSMPPTTSPGAEAFP</sequence>
<feature type="non-terminal residue" evidence="2">
    <location>
        <position position="1"/>
    </location>
</feature>
<evidence type="ECO:0000313" key="2">
    <source>
        <dbReference type="EMBL" id="KAJ3043457.1"/>
    </source>
</evidence>
<dbReference type="EMBL" id="JADGJD010001357">
    <property type="protein sequence ID" value="KAJ3043457.1"/>
    <property type="molecule type" value="Genomic_DNA"/>
</dbReference>
<dbReference type="SUPFAM" id="SSF54928">
    <property type="entry name" value="RNA-binding domain, RBD"/>
    <property type="match status" value="1"/>
</dbReference>
<dbReference type="Proteomes" id="UP001212841">
    <property type="component" value="Unassembled WGS sequence"/>
</dbReference>
<feature type="region of interest" description="Disordered" evidence="1">
    <location>
        <begin position="360"/>
        <end position="379"/>
    </location>
</feature>
<dbReference type="InterPro" id="IPR035979">
    <property type="entry name" value="RBD_domain_sf"/>
</dbReference>
<comment type="caution">
    <text evidence="2">The sequence shown here is derived from an EMBL/GenBank/DDBJ whole genome shotgun (WGS) entry which is preliminary data.</text>
</comment>
<evidence type="ECO:0008006" key="4">
    <source>
        <dbReference type="Google" id="ProtNLM"/>
    </source>
</evidence>
<gene>
    <name evidence="2" type="ORF">HK097_001745</name>
</gene>
<evidence type="ECO:0000256" key="1">
    <source>
        <dbReference type="SAM" id="MobiDB-lite"/>
    </source>
</evidence>
<feature type="compositionally biased region" description="Low complexity" evidence="1">
    <location>
        <begin position="365"/>
        <end position="377"/>
    </location>
</feature>
<proteinExistence type="predicted"/>
<accession>A0AAD5S6D4</accession>
<organism evidence="2 3">
    <name type="scientific">Rhizophlyctis rosea</name>
    <dbReference type="NCBI Taxonomy" id="64517"/>
    <lineage>
        <taxon>Eukaryota</taxon>
        <taxon>Fungi</taxon>
        <taxon>Fungi incertae sedis</taxon>
        <taxon>Chytridiomycota</taxon>
        <taxon>Chytridiomycota incertae sedis</taxon>
        <taxon>Chytridiomycetes</taxon>
        <taxon>Rhizophlyctidales</taxon>
        <taxon>Rhizophlyctidaceae</taxon>
        <taxon>Rhizophlyctis</taxon>
    </lineage>
</organism>
<reference evidence="2" key="1">
    <citation type="submission" date="2020-05" db="EMBL/GenBank/DDBJ databases">
        <title>Phylogenomic resolution of chytrid fungi.</title>
        <authorList>
            <person name="Stajich J.E."/>
            <person name="Amses K."/>
            <person name="Simmons R."/>
            <person name="Seto K."/>
            <person name="Myers J."/>
            <person name="Bonds A."/>
            <person name="Quandt C.A."/>
            <person name="Barry K."/>
            <person name="Liu P."/>
            <person name="Grigoriev I."/>
            <person name="Longcore J.E."/>
            <person name="James T.Y."/>
        </authorList>
    </citation>
    <scope>NUCLEOTIDE SEQUENCE</scope>
    <source>
        <strain evidence="2">JEL0318</strain>
    </source>
</reference>
<keyword evidence="3" id="KW-1185">Reference proteome</keyword>
<protein>
    <recommendedName>
        <fullName evidence="4">RRM domain-containing protein</fullName>
    </recommendedName>
</protein>